<evidence type="ECO:0000256" key="1">
    <source>
        <dbReference type="SAM" id="Phobius"/>
    </source>
</evidence>
<dbReference type="EMBL" id="QXFJ01000017">
    <property type="protein sequence ID" value="RIV71677.1"/>
    <property type="molecule type" value="Genomic_DNA"/>
</dbReference>
<keyword evidence="1" id="KW-0812">Transmembrane</keyword>
<keyword evidence="5" id="KW-1185">Reference proteome</keyword>
<keyword evidence="1" id="KW-0472">Membrane</keyword>
<evidence type="ECO:0000313" key="2">
    <source>
        <dbReference type="EMBL" id="RIV71677.1"/>
    </source>
</evidence>
<reference evidence="3 5" key="2">
    <citation type="submission" date="2019-07" db="EMBL/GenBank/DDBJ databases">
        <title>Draft genome of two Muricauda strains isolated from deep sea.</title>
        <authorList>
            <person name="Sun C."/>
        </authorList>
    </citation>
    <scope>NUCLEOTIDE SEQUENCE [LARGE SCALE GENOMIC DNA]</scope>
    <source>
        <strain evidence="3 5">NH166</strain>
    </source>
</reference>
<protein>
    <recommendedName>
        <fullName evidence="6">DUF4149 domain-containing protein</fullName>
    </recommendedName>
</protein>
<evidence type="ECO:0000313" key="5">
    <source>
        <dbReference type="Proteomes" id="UP000321528"/>
    </source>
</evidence>
<gene>
    <name evidence="2" type="ORF">D2U88_07740</name>
    <name evidence="3" type="ORF">FQ019_07675</name>
</gene>
<accession>A0A418N8I2</accession>
<keyword evidence="1" id="KW-1133">Transmembrane helix</keyword>
<name>A0A418N8I2_9FLAO</name>
<reference evidence="2 4" key="1">
    <citation type="submission" date="2018-08" db="EMBL/GenBank/DDBJ databases">
        <title>Proposal of Muricauda 72 sp.nov. and Muricauda NH166 sp.nov., isolated from seawater.</title>
        <authorList>
            <person name="Cheng H."/>
            <person name="Wu Y.-H."/>
            <person name="Guo L.-L."/>
            <person name="Xu X.-W."/>
        </authorList>
    </citation>
    <scope>NUCLEOTIDE SEQUENCE [LARGE SCALE GENOMIC DNA]</scope>
    <source>
        <strain evidence="2 4">NH166</strain>
    </source>
</reference>
<feature type="transmembrane region" description="Helical" evidence="1">
    <location>
        <begin position="82"/>
        <end position="102"/>
    </location>
</feature>
<proteinExistence type="predicted"/>
<dbReference type="EMBL" id="VNWL01000016">
    <property type="protein sequence ID" value="TXK03210.1"/>
    <property type="molecule type" value="Genomic_DNA"/>
</dbReference>
<comment type="caution">
    <text evidence="2">The sequence shown here is derived from an EMBL/GenBank/DDBJ whole genome shotgun (WGS) entry which is preliminary data.</text>
</comment>
<dbReference type="Proteomes" id="UP000284189">
    <property type="component" value="Unassembled WGS sequence"/>
</dbReference>
<evidence type="ECO:0000313" key="3">
    <source>
        <dbReference type="EMBL" id="TXK03210.1"/>
    </source>
</evidence>
<dbReference type="Proteomes" id="UP000321528">
    <property type="component" value="Unassembled WGS sequence"/>
</dbReference>
<evidence type="ECO:0000313" key="4">
    <source>
        <dbReference type="Proteomes" id="UP000284189"/>
    </source>
</evidence>
<dbReference type="RefSeq" id="WP_119639812.1">
    <property type="nucleotide sequence ID" value="NZ_QXFJ01000017.1"/>
</dbReference>
<dbReference type="OrthoDB" id="1098954at2"/>
<evidence type="ECO:0008006" key="6">
    <source>
        <dbReference type="Google" id="ProtNLM"/>
    </source>
</evidence>
<dbReference type="AlphaFoldDB" id="A0A418N8I2"/>
<feature type="transmembrane region" description="Helical" evidence="1">
    <location>
        <begin position="46"/>
        <end position="70"/>
    </location>
</feature>
<organism evidence="2 4">
    <name type="scientific">Flagellimonas aequoris</name>
    <dbReference type="NCBI Taxonomy" id="2306997"/>
    <lineage>
        <taxon>Bacteria</taxon>
        <taxon>Pseudomonadati</taxon>
        <taxon>Bacteroidota</taxon>
        <taxon>Flavobacteriia</taxon>
        <taxon>Flavobacteriales</taxon>
        <taxon>Flavobacteriaceae</taxon>
        <taxon>Flagellimonas</taxon>
    </lineage>
</organism>
<sequence length="145" mass="16241">MRTHVRYPIALATSFLWIGFIGAISFMEAWLKFQAPGITVPLGLGIGRLVFSALNKVEWVLALIILGNFVVGKAHFSSPRTILYAIPLTLLVLQTVWLLPALNVRVELLLQGQEPENSYLHLYYEGMEICKVVCLSLLGAKLFKR</sequence>
<feature type="transmembrane region" description="Helical" evidence="1">
    <location>
        <begin position="7"/>
        <end position="26"/>
    </location>
</feature>